<evidence type="ECO:0000313" key="3">
    <source>
        <dbReference type="EMBL" id="RJX44596.1"/>
    </source>
</evidence>
<name>A0A3A6PRW5_9EURY</name>
<reference evidence="3 4" key="1">
    <citation type="submission" date="2018-06" db="EMBL/GenBank/DDBJ databases">
        <title>Halonotius sp. F13-13 a new haloarchaeeon isolated from a solar saltern from Isla Cristina, Huelva, Spain.</title>
        <authorList>
            <person name="Duran-Viseras A."/>
            <person name="Sanchez-Porro C."/>
            <person name="Ventosa A."/>
        </authorList>
    </citation>
    <scope>NUCLEOTIDE SEQUENCE [LARGE SCALE GENOMIC DNA]</scope>
    <source>
        <strain evidence="3 4">F13-13</strain>
    </source>
</reference>
<keyword evidence="4" id="KW-1185">Reference proteome</keyword>
<dbReference type="AlphaFoldDB" id="A0A3A6PRW5"/>
<organism evidence="3 4">
    <name type="scientific">Halonotius aquaticus</name>
    <dbReference type="NCBI Taxonomy" id="2216978"/>
    <lineage>
        <taxon>Archaea</taxon>
        <taxon>Methanobacteriati</taxon>
        <taxon>Methanobacteriota</taxon>
        <taxon>Stenosarchaea group</taxon>
        <taxon>Halobacteria</taxon>
        <taxon>Halobacteriales</taxon>
        <taxon>Haloferacaceae</taxon>
        <taxon>Halonotius</taxon>
    </lineage>
</organism>
<dbReference type="Proteomes" id="UP000276588">
    <property type="component" value="Unassembled WGS sequence"/>
</dbReference>
<keyword evidence="2" id="KW-1133">Transmembrane helix</keyword>
<dbReference type="InterPro" id="IPR046506">
    <property type="entry name" value="DUF6684"/>
</dbReference>
<sequence>MEAKIFDRETMLDLVVNFIPLGIILFFIALFVVVTPWGFNVRTSGVMLGLMIVPFVALAILTYLSAKAIAGDEKTKPVYAQGQAGLEEAEPEHHGDDDHTPDETTDASDAAADGNDGEEVDNDEGNDSDGGDADSETTDKQDSDDTADDAGEPAA</sequence>
<accession>A0A3A6PRW5</accession>
<feature type="compositionally biased region" description="Basic and acidic residues" evidence="1">
    <location>
        <begin position="91"/>
        <end position="102"/>
    </location>
</feature>
<keyword evidence="2" id="KW-0812">Transmembrane</keyword>
<feature type="transmembrane region" description="Helical" evidence="2">
    <location>
        <begin position="46"/>
        <end position="66"/>
    </location>
</feature>
<protein>
    <submittedName>
        <fullName evidence="3">Cox cluster protein</fullName>
    </submittedName>
</protein>
<keyword evidence="2" id="KW-0472">Membrane</keyword>
<feature type="transmembrane region" description="Helical" evidence="2">
    <location>
        <begin position="12"/>
        <end position="34"/>
    </location>
</feature>
<feature type="compositionally biased region" description="Acidic residues" evidence="1">
    <location>
        <begin position="115"/>
        <end position="136"/>
    </location>
</feature>
<dbReference type="RefSeq" id="WP_120101303.1">
    <property type="nucleotide sequence ID" value="NZ_QKNY01000004.1"/>
</dbReference>
<comment type="caution">
    <text evidence="3">The sequence shown here is derived from an EMBL/GenBank/DDBJ whole genome shotgun (WGS) entry which is preliminary data.</text>
</comment>
<proteinExistence type="predicted"/>
<evidence type="ECO:0000313" key="4">
    <source>
        <dbReference type="Proteomes" id="UP000276588"/>
    </source>
</evidence>
<feature type="compositionally biased region" description="Acidic residues" evidence="1">
    <location>
        <begin position="144"/>
        <end position="155"/>
    </location>
</feature>
<evidence type="ECO:0000256" key="2">
    <source>
        <dbReference type="SAM" id="Phobius"/>
    </source>
</evidence>
<dbReference type="OrthoDB" id="306958at2157"/>
<feature type="region of interest" description="Disordered" evidence="1">
    <location>
        <begin position="79"/>
        <end position="155"/>
    </location>
</feature>
<evidence type="ECO:0000256" key="1">
    <source>
        <dbReference type="SAM" id="MobiDB-lite"/>
    </source>
</evidence>
<dbReference type="Pfam" id="PF20389">
    <property type="entry name" value="DUF6684"/>
    <property type="match status" value="1"/>
</dbReference>
<gene>
    <name evidence="3" type="ORF">DM826_03000</name>
</gene>
<dbReference type="EMBL" id="QKNY01000004">
    <property type="protein sequence ID" value="RJX44596.1"/>
    <property type="molecule type" value="Genomic_DNA"/>
</dbReference>